<dbReference type="InterPro" id="IPR019826">
    <property type="entry name" value="Carboxylesterase_B_AS"/>
</dbReference>
<accession>A0A7H0IRK7</accession>
<feature type="compositionally biased region" description="Pro residues" evidence="4">
    <location>
        <begin position="62"/>
        <end position="72"/>
    </location>
</feature>
<organism evidence="6 7">
    <name type="scientific">Streptomyces roseirectus</name>
    <dbReference type="NCBI Taxonomy" id="2768066"/>
    <lineage>
        <taxon>Bacteria</taxon>
        <taxon>Bacillati</taxon>
        <taxon>Actinomycetota</taxon>
        <taxon>Actinomycetes</taxon>
        <taxon>Kitasatosporales</taxon>
        <taxon>Streptomycetaceae</taxon>
        <taxon>Streptomyces</taxon>
    </lineage>
</organism>
<evidence type="ECO:0000256" key="1">
    <source>
        <dbReference type="ARBA" id="ARBA00005964"/>
    </source>
</evidence>
<dbReference type="SUPFAM" id="SSF53474">
    <property type="entry name" value="alpha/beta-Hydrolases"/>
    <property type="match status" value="1"/>
</dbReference>
<evidence type="ECO:0000313" key="6">
    <source>
        <dbReference type="EMBL" id="QNP75423.1"/>
    </source>
</evidence>
<dbReference type="Gene3D" id="3.40.50.1820">
    <property type="entry name" value="alpha/beta hydrolase"/>
    <property type="match status" value="1"/>
</dbReference>
<keyword evidence="7" id="KW-1185">Reference proteome</keyword>
<sequence>MTRIIDTGGGKIRGVESGDGVLSWRGIPYAAPPVGDLRWRLPRPAEPWTGVRDGSRPGNPAMQPPPLMPAEPGPFEIPPCAEDCLYLNVTAPADAERAPVLVWLHGGGYHVGNGHDMVGDGAGFARDHGVVVVSLNYRLGALGHLSLPDEEHTGAYGTHDQIAALRWIHDTIEAFGGDPGRVTVYGVSAGAKSISNLIASPLTRGLIHAAATSSGGDHVATPAQSRALAARFRKELGTDALRDAPAEDVLDAQNAIARGIEATWVWRPAVDGLAIPRRPTDAIADGAAAGIPLLAQHCVSECLLYEMIQPGSAARAAHVLEDAFGPTGRDAILAAHAPGDRGAEIMTAERYAVPTDRLADAQSAHAPVWRSRYDGPLPPAYGGLPAFHGSDAPAIWTGGDGVAGELHAAWGQFATTGTPGWTPYTLPDRATMLFTADGPRLEHDPDAARRTLWEGREWQSGTWYAVGEGF</sequence>
<keyword evidence="2 3" id="KW-0378">Hydrolase</keyword>
<dbReference type="EMBL" id="CP060828">
    <property type="protein sequence ID" value="QNP75423.1"/>
    <property type="molecule type" value="Genomic_DNA"/>
</dbReference>
<dbReference type="PROSITE" id="PS00122">
    <property type="entry name" value="CARBOXYLESTERASE_B_1"/>
    <property type="match status" value="1"/>
</dbReference>
<name>A0A7H0IRK7_9ACTN</name>
<dbReference type="InterPro" id="IPR002018">
    <property type="entry name" value="CarbesteraseB"/>
</dbReference>
<dbReference type="InterPro" id="IPR050309">
    <property type="entry name" value="Type-B_Carboxylest/Lipase"/>
</dbReference>
<evidence type="ECO:0000256" key="2">
    <source>
        <dbReference type="ARBA" id="ARBA00022801"/>
    </source>
</evidence>
<dbReference type="Proteomes" id="UP000516052">
    <property type="component" value="Chromosome"/>
</dbReference>
<dbReference type="PANTHER" id="PTHR11559">
    <property type="entry name" value="CARBOXYLESTERASE"/>
    <property type="match status" value="1"/>
</dbReference>
<dbReference type="KEGG" id="sroi:IAG44_42490"/>
<dbReference type="AlphaFoldDB" id="A0A7H0IRK7"/>
<evidence type="ECO:0000256" key="3">
    <source>
        <dbReference type="RuleBase" id="RU361235"/>
    </source>
</evidence>
<proteinExistence type="inferred from homology"/>
<comment type="similarity">
    <text evidence="1 3">Belongs to the type-B carboxylesterase/lipase family.</text>
</comment>
<dbReference type="Pfam" id="PF00135">
    <property type="entry name" value="COesterase"/>
    <property type="match status" value="1"/>
</dbReference>
<evidence type="ECO:0000259" key="5">
    <source>
        <dbReference type="Pfam" id="PF00135"/>
    </source>
</evidence>
<protein>
    <recommendedName>
        <fullName evidence="3">Carboxylic ester hydrolase</fullName>
        <ecNumber evidence="3">3.1.1.-</ecNumber>
    </recommendedName>
</protein>
<feature type="region of interest" description="Disordered" evidence="4">
    <location>
        <begin position="48"/>
        <end position="72"/>
    </location>
</feature>
<feature type="domain" description="Carboxylesterase type B" evidence="5">
    <location>
        <begin position="3"/>
        <end position="295"/>
    </location>
</feature>
<reference evidence="6 7" key="1">
    <citation type="submission" date="2020-08" db="EMBL/GenBank/DDBJ databases">
        <title>A novel species.</title>
        <authorList>
            <person name="Gao J."/>
        </authorList>
    </citation>
    <scope>NUCLEOTIDE SEQUENCE [LARGE SCALE GENOMIC DNA]</scope>
    <source>
        <strain evidence="6 7">CRXT-G-22</strain>
    </source>
</reference>
<evidence type="ECO:0000313" key="7">
    <source>
        <dbReference type="Proteomes" id="UP000516052"/>
    </source>
</evidence>
<evidence type="ECO:0000256" key="4">
    <source>
        <dbReference type="SAM" id="MobiDB-lite"/>
    </source>
</evidence>
<dbReference type="EC" id="3.1.1.-" evidence="3"/>
<dbReference type="RefSeq" id="WP_187752344.1">
    <property type="nucleotide sequence ID" value="NZ_CP060828.1"/>
</dbReference>
<gene>
    <name evidence="6" type="ORF">IAG44_42490</name>
</gene>
<dbReference type="InterPro" id="IPR029058">
    <property type="entry name" value="AB_hydrolase_fold"/>
</dbReference>
<dbReference type="GO" id="GO:0016787">
    <property type="term" value="F:hydrolase activity"/>
    <property type="evidence" value="ECO:0007669"/>
    <property type="project" value="UniProtKB-KW"/>
</dbReference>